<dbReference type="GeneID" id="94834767"/>
<evidence type="ECO:0008006" key="6">
    <source>
        <dbReference type="Google" id="ProtNLM"/>
    </source>
</evidence>
<keyword evidence="3" id="KW-0406">Ion transport</keyword>
<dbReference type="InterPro" id="IPR002842">
    <property type="entry name" value="ATPase_V1_Esu"/>
</dbReference>
<dbReference type="AlphaFoldDB" id="A0A1J4KRF9"/>
<dbReference type="Proteomes" id="UP000179807">
    <property type="component" value="Unassembled WGS sequence"/>
</dbReference>
<accession>A0A1J4KRF9</accession>
<dbReference type="GO" id="GO:0046961">
    <property type="term" value="F:proton-transporting ATPase activity, rotational mechanism"/>
    <property type="evidence" value="ECO:0007669"/>
    <property type="project" value="InterPro"/>
</dbReference>
<dbReference type="RefSeq" id="XP_068365189.1">
    <property type="nucleotide sequence ID" value="XM_068500063.1"/>
</dbReference>
<dbReference type="InterPro" id="IPR038495">
    <property type="entry name" value="ATPase_E_C"/>
</dbReference>
<evidence type="ECO:0000313" key="5">
    <source>
        <dbReference type="Proteomes" id="UP000179807"/>
    </source>
</evidence>
<sequence>MNSNYAAEMIKKMKASIAHQAETNAEQIREAAKQDSDRIKLRQIYQAQMKIAEENKLREKQIRAQKSVKLSIANGQQRMKVLKIRDEAVNSAMEKATEQLKEYVKKPEYPELLYKLCLQGVLSLNEDKVEIAVTAADAEIFNSKKSNIASEYKKRTEKDVEISLSSYVLPDQAIGGCVVIAKEGKLQCSNTLMDRLSLSCKDLYPKIREIFFAK</sequence>
<dbReference type="GO" id="GO:0033178">
    <property type="term" value="C:proton-transporting two-sector ATPase complex, catalytic domain"/>
    <property type="evidence" value="ECO:0007669"/>
    <property type="project" value="InterPro"/>
</dbReference>
<comment type="similarity">
    <text evidence="1">Belongs to the V-ATPase E subunit family.</text>
</comment>
<evidence type="ECO:0000256" key="3">
    <source>
        <dbReference type="ARBA" id="ARBA00023065"/>
    </source>
</evidence>
<comment type="caution">
    <text evidence="4">The sequence shown here is derived from an EMBL/GenBank/DDBJ whole genome shotgun (WGS) entry which is preliminary data.</text>
</comment>
<dbReference type="OrthoDB" id="10263003at2759"/>
<keyword evidence="2" id="KW-0813">Transport</keyword>
<proteinExistence type="inferred from homology"/>
<evidence type="ECO:0000256" key="2">
    <source>
        <dbReference type="ARBA" id="ARBA00022448"/>
    </source>
</evidence>
<reference evidence="4" key="1">
    <citation type="submission" date="2016-10" db="EMBL/GenBank/DDBJ databases">
        <authorList>
            <person name="Benchimol M."/>
            <person name="Almeida L.G."/>
            <person name="Vasconcelos A.T."/>
            <person name="Perreira-Neves A."/>
            <person name="Rosa I.A."/>
            <person name="Tasca T."/>
            <person name="Bogo M.R."/>
            <person name="de Souza W."/>
        </authorList>
    </citation>
    <scope>NUCLEOTIDE SEQUENCE [LARGE SCALE GENOMIC DNA]</scope>
    <source>
        <strain evidence="4">K</strain>
    </source>
</reference>
<dbReference type="PANTHER" id="PTHR45715">
    <property type="entry name" value="ATPASE H+-TRANSPORTING V1 SUBUNIT E1A-RELATED"/>
    <property type="match status" value="1"/>
</dbReference>
<dbReference type="VEuPathDB" id="TrichDB:TRFO_18246"/>
<protein>
    <recommendedName>
        <fullName evidence="6">V-type proton ATPase subunit E</fullName>
    </recommendedName>
</protein>
<dbReference type="EMBL" id="MLAK01000572">
    <property type="protein sequence ID" value="OHT12053.1"/>
    <property type="molecule type" value="Genomic_DNA"/>
</dbReference>
<dbReference type="Pfam" id="PF01991">
    <property type="entry name" value="vATP-synt_E"/>
    <property type="match status" value="1"/>
</dbReference>
<evidence type="ECO:0000313" key="4">
    <source>
        <dbReference type="EMBL" id="OHT12053.1"/>
    </source>
</evidence>
<keyword evidence="5" id="KW-1185">Reference proteome</keyword>
<dbReference type="Gene3D" id="3.30.2320.30">
    <property type="entry name" value="ATP synthase, E subunit, C-terminal"/>
    <property type="match status" value="1"/>
</dbReference>
<evidence type="ECO:0000256" key="1">
    <source>
        <dbReference type="ARBA" id="ARBA00005901"/>
    </source>
</evidence>
<organism evidence="4 5">
    <name type="scientific">Tritrichomonas foetus</name>
    <dbReference type="NCBI Taxonomy" id="1144522"/>
    <lineage>
        <taxon>Eukaryota</taxon>
        <taxon>Metamonada</taxon>
        <taxon>Parabasalia</taxon>
        <taxon>Tritrichomonadida</taxon>
        <taxon>Tritrichomonadidae</taxon>
        <taxon>Tritrichomonas</taxon>
    </lineage>
</organism>
<dbReference type="SUPFAM" id="SSF160527">
    <property type="entry name" value="V-type ATPase subunit E-like"/>
    <property type="match status" value="1"/>
</dbReference>
<gene>
    <name evidence="4" type="ORF">TRFO_18246</name>
</gene>
<name>A0A1J4KRF9_9EUKA</name>